<dbReference type="RefSeq" id="WP_204056196.1">
    <property type="nucleotide sequence ID" value="NZ_BAAAGP010000046.1"/>
</dbReference>
<dbReference type="PANTHER" id="PTHR34817">
    <property type="entry name" value="NUCLEOTIDYLTRANSFERASE"/>
    <property type="match status" value="1"/>
</dbReference>
<keyword evidence="2" id="KW-1185">Reference proteome</keyword>
<sequence>MTAVLPGWLGEVAGEQPYPLAFATVSGAHLYGFPSRDSDVDLRGVHVLPPEEVAGLRTGEQTLVRSWVRDGVEVDLVTHDLAKFCRMLLERNGYVLEQLLSPLVVRSSPWNEELRSLAPGCVTRHHAHHYLGFARTQRRLFGRTGELKPLLYAFRVLLTGAHLMRTGALVADLTLLAGGPAYLRDLVAAKREAEHGALPDAAPDRDLLDRDLDRLAAELEEARDASRLPETASARDALHDLVVRIRLGRG</sequence>
<reference evidence="1 2" key="1">
    <citation type="submission" date="2021-01" db="EMBL/GenBank/DDBJ databases">
        <title>Whole genome shotgun sequence of Microbispora corallina NBRC 16416.</title>
        <authorList>
            <person name="Komaki H."/>
            <person name="Tamura T."/>
        </authorList>
    </citation>
    <scope>NUCLEOTIDE SEQUENCE [LARGE SCALE GENOMIC DNA]</scope>
    <source>
        <strain evidence="1 2">NBRC 16416</strain>
    </source>
</reference>
<dbReference type="Proteomes" id="UP000603904">
    <property type="component" value="Unassembled WGS sequence"/>
</dbReference>
<evidence type="ECO:0000313" key="1">
    <source>
        <dbReference type="EMBL" id="GIH38564.1"/>
    </source>
</evidence>
<organism evidence="1 2">
    <name type="scientific">Microbispora corallina</name>
    <dbReference type="NCBI Taxonomy" id="83302"/>
    <lineage>
        <taxon>Bacteria</taxon>
        <taxon>Bacillati</taxon>
        <taxon>Actinomycetota</taxon>
        <taxon>Actinomycetes</taxon>
        <taxon>Streptosporangiales</taxon>
        <taxon>Streptosporangiaceae</taxon>
        <taxon>Microbispora</taxon>
    </lineage>
</organism>
<comment type="caution">
    <text evidence="1">The sequence shown here is derived from an EMBL/GenBank/DDBJ whole genome shotgun (WGS) entry which is preliminary data.</text>
</comment>
<protein>
    <submittedName>
        <fullName evidence="1">Nucleotidyltransferase</fullName>
    </submittedName>
</protein>
<dbReference type="EMBL" id="BOOC01000004">
    <property type="protein sequence ID" value="GIH38564.1"/>
    <property type="molecule type" value="Genomic_DNA"/>
</dbReference>
<dbReference type="Pfam" id="PF10127">
    <property type="entry name" value="RlaP"/>
    <property type="match status" value="1"/>
</dbReference>
<accession>A0ABQ4FUS5</accession>
<proteinExistence type="predicted"/>
<name>A0ABQ4FUS5_9ACTN</name>
<evidence type="ECO:0000313" key="2">
    <source>
        <dbReference type="Proteomes" id="UP000603904"/>
    </source>
</evidence>
<gene>
    <name evidence="1" type="ORF">Mco01_15640</name>
</gene>
<dbReference type="PANTHER" id="PTHR34817:SF1">
    <property type="entry name" value="NUCLEOTIDYLTRANSFERASE"/>
    <property type="match status" value="1"/>
</dbReference>
<dbReference type="InterPro" id="IPR018775">
    <property type="entry name" value="RlaP"/>
</dbReference>